<dbReference type="Pfam" id="PF00392">
    <property type="entry name" value="GntR"/>
    <property type="match status" value="1"/>
</dbReference>
<evidence type="ECO:0000256" key="2">
    <source>
        <dbReference type="ARBA" id="ARBA00023125"/>
    </source>
</evidence>
<dbReference type="EMBL" id="CAKJTG010000007">
    <property type="protein sequence ID" value="CAG9607752.1"/>
    <property type="molecule type" value="Genomic_DNA"/>
</dbReference>
<proteinExistence type="predicted"/>
<dbReference type="PANTHER" id="PTHR38445">
    <property type="entry name" value="HTH-TYPE TRANSCRIPTIONAL REPRESSOR YTRA"/>
    <property type="match status" value="1"/>
</dbReference>
<reference evidence="5" key="1">
    <citation type="submission" date="2021-10" db="EMBL/GenBank/DDBJ databases">
        <authorList>
            <person name="Criscuolo A."/>
        </authorList>
    </citation>
    <scope>NUCLEOTIDE SEQUENCE</scope>
    <source>
        <strain evidence="5">CIP111885</strain>
    </source>
</reference>
<dbReference type="InterPro" id="IPR036390">
    <property type="entry name" value="WH_DNA-bd_sf"/>
</dbReference>
<evidence type="ECO:0000259" key="4">
    <source>
        <dbReference type="PROSITE" id="PS50949"/>
    </source>
</evidence>
<feature type="domain" description="HTH gntR-type" evidence="4">
    <location>
        <begin position="18"/>
        <end position="86"/>
    </location>
</feature>
<dbReference type="PROSITE" id="PS50949">
    <property type="entry name" value="HTH_GNTR"/>
    <property type="match status" value="1"/>
</dbReference>
<name>A0A9C7LA73_9BACI</name>
<accession>A0A9C7LA73</accession>
<evidence type="ECO:0000313" key="6">
    <source>
        <dbReference type="Proteomes" id="UP000789845"/>
    </source>
</evidence>
<dbReference type="Proteomes" id="UP000789845">
    <property type="component" value="Unassembled WGS sequence"/>
</dbReference>
<dbReference type="GO" id="GO:0003700">
    <property type="term" value="F:DNA-binding transcription factor activity"/>
    <property type="evidence" value="ECO:0007669"/>
    <property type="project" value="InterPro"/>
</dbReference>
<dbReference type="SUPFAM" id="SSF46785">
    <property type="entry name" value="Winged helix' DNA-binding domain"/>
    <property type="match status" value="1"/>
</dbReference>
<dbReference type="AlphaFoldDB" id="A0A9C7LA73"/>
<comment type="caution">
    <text evidence="5">The sequence shown here is derived from an EMBL/GenBank/DDBJ whole genome shotgun (WGS) entry which is preliminary data.</text>
</comment>
<dbReference type="InterPro" id="IPR000524">
    <property type="entry name" value="Tscrpt_reg_HTH_GntR"/>
</dbReference>
<keyword evidence="2" id="KW-0238">DNA-binding</keyword>
<evidence type="ECO:0000256" key="1">
    <source>
        <dbReference type="ARBA" id="ARBA00023015"/>
    </source>
</evidence>
<sequence>MHYNREEAEVILNADGSKPIYVQISEWIETEIMNGHLESDQKVYSQYQLAEMYTINPATAAKGLNLLVDENILYKKRGLGMFVSQMAKEMIVNKRKSQTLKRLVQELVLEAHRLQISEAELMEMIKAEQSEVGNE</sequence>
<evidence type="ECO:0000313" key="5">
    <source>
        <dbReference type="EMBL" id="CAG9607752.1"/>
    </source>
</evidence>
<keyword evidence="6" id="KW-1185">Reference proteome</keyword>
<dbReference type="InterPro" id="IPR036388">
    <property type="entry name" value="WH-like_DNA-bd_sf"/>
</dbReference>
<keyword evidence="3" id="KW-0804">Transcription</keyword>
<dbReference type="Gene3D" id="1.10.10.10">
    <property type="entry name" value="Winged helix-like DNA-binding domain superfamily/Winged helix DNA-binding domain"/>
    <property type="match status" value="1"/>
</dbReference>
<dbReference type="PANTHER" id="PTHR38445:SF10">
    <property type="entry name" value="GNTR-FAMILY TRANSCRIPTIONAL REGULATOR"/>
    <property type="match status" value="1"/>
</dbReference>
<keyword evidence="1" id="KW-0805">Transcription regulation</keyword>
<evidence type="ECO:0000256" key="3">
    <source>
        <dbReference type="ARBA" id="ARBA00023163"/>
    </source>
</evidence>
<dbReference type="RefSeq" id="WP_230496014.1">
    <property type="nucleotide sequence ID" value="NZ_CAKJTG010000007.1"/>
</dbReference>
<dbReference type="CDD" id="cd07377">
    <property type="entry name" value="WHTH_GntR"/>
    <property type="match status" value="1"/>
</dbReference>
<gene>
    <name evidence="5" type="ORF">NEOCIP111885_01444</name>
</gene>
<protein>
    <recommendedName>
        <fullName evidence="4">HTH gntR-type domain-containing protein</fullName>
    </recommendedName>
</protein>
<dbReference type="GO" id="GO:0003677">
    <property type="term" value="F:DNA binding"/>
    <property type="evidence" value="ECO:0007669"/>
    <property type="project" value="UniProtKB-KW"/>
</dbReference>
<organism evidence="5 6">
    <name type="scientific">Pseudoneobacillus rhizosphaerae</name>
    <dbReference type="NCBI Taxonomy" id="2880968"/>
    <lineage>
        <taxon>Bacteria</taxon>
        <taxon>Bacillati</taxon>
        <taxon>Bacillota</taxon>
        <taxon>Bacilli</taxon>
        <taxon>Bacillales</taxon>
        <taxon>Bacillaceae</taxon>
        <taxon>Pseudoneobacillus</taxon>
    </lineage>
</organism>